<dbReference type="Pfam" id="PF13302">
    <property type="entry name" value="Acetyltransf_3"/>
    <property type="match status" value="1"/>
</dbReference>
<sequence>MMKGEKIYLRKLTVNDLEDLVDMEIRNKELFEQFSVTRRPDFYSIEGQALRLQMQEASWQNDDQYNFGVFLNEGDVLVGSINLVQVVRGPVQSAIMGYTIDQDHNGKGYATEAVRLLAEYGFRELGLHRIEAGVMPHHEASIRVLEKAGFHKEGIAIKNVQIHGVWQDHQILAIINPED</sequence>
<reference evidence="6" key="2">
    <citation type="submission" date="2020-06" db="EMBL/GenBank/DDBJ databases">
        <title>Isolation of Planomicrobium glaciei.</title>
        <authorList>
            <person name="Malisova L."/>
            <person name="Safrankova R."/>
            <person name="Jakubu V."/>
            <person name="Spanelova P."/>
        </authorList>
    </citation>
    <scope>NUCLEOTIDE SEQUENCE [LARGE SCALE GENOMIC DNA]</scope>
    <source>
        <strain evidence="6">NRL-ATB46093</strain>
    </source>
</reference>
<keyword evidence="2" id="KW-0012">Acyltransferase</keyword>
<dbReference type="Proteomes" id="UP000509222">
    <property type="component" value="Chromosome"/>
</dbReference>
<evidence type="ECO:0000256" key="1">
    <source>
        <dbReference type="ARBA" id="ARBA00022679"/>
    </source>
</evidence>
<dbReference type="InterPro" id="IPR016181">
    <property type="entry name" value="Acyl_CoA_acyltransferase"/>
</dbReference>
<feature type="domain" description="N-acetyltransferase" evidence="4">
    <location>
        <begin position="29"/>
        <end position="177"/>
    </location>
</feature>
<keyword evidence="1 5" id="KW-0808">Transferase</keyword>
<protein>
    <submittedName>
        <fullName evidence="5">GNAT family N-acetyltransferase</fullName>
    </submittedName>
</protein>
<dbReference type="SUPFAM" id="SSF55729">
    <property type="entry name" value="Acyl-CoA N-acyltransferases (Nat)"/>
    <property type="match status" value="1"/>
</dbReference>
<evidence type="ECO:0000313" key="5">
    <source>
        <dbReference type="EMBL" id="QKX50206.1"/>
    </source>
</evidence>
<gene>
    <name evidence="5" type="ORF">HF394_06160</name>
</gene>
<accession>A0A7H8Q8B8</accession>
<dbReference type="GO" id="GO:0005737">
    <property type="term" value="C:cytoplasm"/>
    <property type="evidence" value="ECO:0007669"/>
    <property type="project" value="TreeGrafter"/>
</dbReference>
<dbReference type="EMBL" id="CP051177">
    <property type="protein sequence ID" value="QKX50206.1"/>
    <property type="molecule type" value="Genomic_DNA"/>
</dbReference>
<name>A0A7H8Q8B8_9BACL</name>
<dbReference type="PANTHER" id="PTHR43792">
    <property type="entry name" value="GNAT FAMILY, PUTATIVE (AFU_ORTHOLOGUE AFUA_3G00765)-RELATED-RELATED"/>
    <property type="match status" value="1"/>
</dbReference>
<dbReference type="PANTHER" id="PTHR43792:SF8">
    <property type="entry name" value="[RIBOSOMAL PROTEIN US5]-ALANINE N-ACETYLTRANSFERASE"/>
    <property type="match status" value="1"/>
</dbReference>
<dbReference type="Gene3D" id="3.40.630.30">
    <property type="match status" value="1"/>
</dbReference>
<dbReference type="AlphaFoldDB" id="A0A7H8Q8B8"/>
<reference evidence="5 6" key="1">
    <citation type="submission" date="2020-04" db="EMBL/GenBank/DDBJ databases">
        <authorList>
            <person name="Pajer P."/>
            <person name="Broz P."/>
        </authorList>
    </citation>
    <scope>NUCLEOTIDE SEQUENCE [LARGE SCALE GENOMIC DNA]</scope>
    <source>
        <strain evidence="6">NRL-ATB46093</strain>
    </source>
</reference>
<dbReference type="InterPro" id="IPR051531">
    <property type="entry name" value="N-acetyltransferase"/>
</dbReference>
<evidence type="ECO:0000256" key="3">
    <source>
        <dbReference type="ARBA" id="ARBA00038502"/>
    </source>
</evidence>
<dbReference type="PROSITE" id="PS51186">
    <property type="entry name" value="GNAT"/>
    <property type="match status" value="1"/>
</dbReference>
<comment type="similarity">
    <text evidence="3">Belongs to the acetyltransferase family. RimJ subfamily.</text>
</comment>
<dbReference type="InterPro" id="IPR000182">
    <property type="entry name" value="GNAT_dom"/>
</dbReference>
<dbReference type="RefSeq" id="WP_115650599.1">
    <property type="nucleotide sequence ID" value="NZ_CP051177.1"/>
</dbReference>
<proteinExistence type="inferred from homology"/>
<organism evidence="5 6">
    <name type="scientific">Planococcus glaciei</name>
    <dbReference type="NCBI Taxonomy" id="459472"/>
    <lineage>
        <taxon>Bacteria</taxon>
        <taxon>Bacillati</taxon>
        <taxon>Bacillota</taxon>
        <taxon>Bacilli</taxon>
        <taxon>Bacillales</taxon>
        <taxon>Caryophanaceae</taxon>
        <taxon>Planococcus</taxon>
    </lineage>
</organism>
<dbReference type="GO" id="GO:0008999">
    <property type="term" value="F:protein-N-terminal-alanine acetyltransferase activity"/>
    <property type="evidence" value="ECO:0007669"/>
    <property type="project" value="TreeGrafter"/>
</dbReference>
<evidence type="ECO:0000313" key="6">
    <source>
        <dbReference type="Proteomes" id="UP000509222"/>
    </source>
</evidence>
<keyword evidence="6" id="KW-1185">Reference proteome</keyword>
<evidence type="ECO:0000259" key="4">
    <source>
        <dbReference type="PROSITE" id="PS51186"/>
    </source>
</evidence>
<evidence type="ECO:0000256" key="2">
    <source>
        <dbReference type="ARBA" id="ARBA00023315"/>
    </source>
</evidence>